<protein>
    <submittedName>
        <fullName evidence="1">Uncharacterized protein</fullName>
    </submittedName>
</protein>
<proteinExistence type="predicted"/>
<keyword evidence="2" id="KW-1185">Reference proteome</keyword>
<dbReference type="Proteomes" id="UP001604335">
    <property type="component" value="Unassembled WGS sequence"/>
</dbReference>
<comment type="caution">
    <text evidence="1">The sequence shown here is derived from an EMBL/GenBank/DDBJ whole genome shotgun (WGS) entry which is preliminary data.</text>
</comment>
<accession>A0ABW7CDW4</accession>
<name>A0ABW7CDW4_9CYAN</name>
<organism evidence="1 2">
    <name type="scientific">Limnothrix redekei LRLZ20PSL1</name>
    <dbReference type="NCBI Taxonomy" id="3112953"/>
    <lineage>
        <taxon>Bacteria</taxon>
        <taxon>Bacillati</taxon>
        <taxon>Cyanobacteriota</taxon>
        <taxon>Cyanophyceae</taxon>
        <taxon>Pseudanabaenales</taxon>
        <taxon>Pseudanabaenaceae</taxon>
        <taxon>Limnothrix</taxon>
    </lineage>
</organism>
<dbReference type="RefSeq" id="WP_393014964.1">
    <property type="nucleotide sequence ID" value="NZ_JAZAQF010000086.1"/>
</dbReference>
<dbReference type="EMBL" id="JAZAQF010000086">
    <property type="protein sequence ID" value="MFG3819212.1"/>
    <property type="molecule type" value="Genomic_DNA"/>
</dbReference>
<evidence type="ECO:0000313" key="2">
    <source>
        <dbReference type="Proteomes" id="UP001604335"/>
    </source>
</evidence>
<sequence>MAVTVISVVPASEPVVALIDKLTGNLTICLPKSVRGSAAADVAEVQLLEELMADSHSDFVPPAGSELNVKTPPLVNVRRENALLLANEAT</sequence>
<reference evidence="2" key="1">
    <citation type="journal article" date="2024" name="Algal Res.">
        <title>Biochemical, toxicological and genomic investigation of a high-biomass producing Limnothrix strain isolated from Italian shallow drinking water reservoir.</title>
        <authorList>
            <person name="Simonazzi M."/>
            <person name="Shishido T.K."/>
            <person name="Delbaje E."/>
            <person name="Wahlsten M."/>
            <person name="Fewer D.P."/>
            <person name="Sivonen K."/>
            <person name="Pezzolesi L."/>
            <person name="Pistocchi R."/>
        </authorList>
    </citation>
    <scope>NUCLEOTIDE SEQUENCE [LARGE SCALE GENOMIC DNA]</scope>
    <source>
        <strain evidence="2">LRLZ20PSL1</strain>
    </source>
</reference>
<gene>
    <name evidence="1" type="ORF">VPK24_16325</name>
</gene>
<evidence type="ECO:0000313" key="1">
    <source>
        <dbReference type="EMBL" id="MFG3819212.1"/>
    </source>
</evidence>